<dbReference type="Proteomes" id="UP001152622">
    <property type="component" value="Chromosome 12"/>
</dbReference>
<proteinExistence type="predicted"/>
<sequence length="143" mass="15572">MSGHAPDESADGVLGDHLPDLDQGISELLDSLWRVRGTRGAVNGINTFLIQELPTHSGHMRPGIVLHQEEPRAHCTSIRSDNRSEDFIPVPNSSQGTVGYDMECEPALICEENGAPMADLPILVFSRECQSSCTVLGCEHRSH</sequence>
<gene>
    <name evidence="1" type="ORF">SKAU_G00300520</name>
</gene>
<dbReference type="OrthoDB" id="8982737at2759"/>
<accession>A0A9Q1EVN9</accession>
<protein>
    <submittedName>
        <fullName evidence="1">Uncharacterized protein</fullName>
    </submittedName>
</protein>
<dbReference type="EMBL" id="JAINUF010000012">
    <property type="protein sequence ID" value="KAJ8345859.1"/>
    <property type="molecule type" value="Genomic_DNA"/>
</dbReference>
<reference evidence="1" key="1">
    <citation type="journal article" date="2023" name="Science">
        <title>Genome structures resolve the early diversification of teleost fishes.</title>
        <authorList>
            <person name="Parey E."/>
            <person name="Louis A."/>
            <person name="Montfort J."/>
            <person name="Bouchez O."/>
            <person name="Roques C."/>
            <person name="Iampietro C."/>
            <person name="Lluch J."/>
            <person name="Castinel A."/>
            <person name="Donnadieu C."/>
            <person name="Desvignes T."/>
            <person name="Floi Bucao C."/>
            <person name="Jouanno E."/>
            <person name="Wen M."/>
            <person name="Mejri S."/>
            <person name="Dirks R."/>
            <person name="Jansen H."/>
            <person name="Henkel C."/>
            <person name="Chen W.J."/>
            <person name="Zahm M."/>
            <person name="Cabau C."/>
            <person name="Klopp C."/>
            <person name="Thompson A.W."/>
            <person name="Robinson-Rechavi M."/>
            <person name="Braasch I."/>
            <person name="Lecointre G."/>
            <person name="Bobe J."/>
            <person name="Postlethwait J.H."/>
            <person name="Berthelot C."/>
            <person name="Roest Crollius H."/>
            <person name="Guiguen Y."/>
        </authorList>
    </citation>
    <scope>NUCLEOTIDE SEQUENCE</scope>
    <source>
        <strain evidence="1">WJC10195</strain>
    </source>
</reference>
<organism evidence="1 2">
    <name type="scientific">Synaphobranchus kaupii</name>
    <name type="common">Kaup's arrowtooth eel</name>
    <dbReference type="NCBI Taxonomy" id="118154"/>
    <lineage>
        <taxon>Eukaryota</taxon>
        <taxon>Metazoa</taxon>
        <taxon>Chordata</taxon>
        <taxon>Craniata</taxon>
        <taxon>Vertebrata</taxon>
        <taxon>Euteleostomi</taxon>
        <taxon>Actinopterygii</taxon>
        <taxon>Neopterygii</taxon>
        <taxon>Teleostei</taxon>
        <taxon>Anguilliformes</taxon>
        <taxon>Synaphobranchidae</taxon>
        <taxon>Synaphobranchus</taxon>
    </lineage>
</organism>
<comment type="caution">
    <text evidence="1">The sequence shown here is derived from an EMBL/GenBank/DDBJ whole genome shotgun (WGS) entry which is preliminary data.</text>
</comment>
<keyword evidence="2" id="KW-1185">Reference proteome</keyword>
<evidence type="ECO:0000313" key="1">
    <source>
        <dbReference type="EMBL" id="KAJ8345859.1"/>
    </source>
</evidence>
<dbReference type="AlphaFoldDB" id="A0A9Q1EVN9"/>
<name>A0A9Q1EVN9_SYNKA</name>
<evidence type="ECO:0000313" key="2">
    <source>
        <dbReference type="Proteomes" id="UP001152622"/>
    </source>
</evidence>